<dbReference type="EMBL" id="CAJNAP010000012">
    <property type="protein sequence ID" value="CAE6502752.1"/>
    <property type="molecule type" value="Genomic_DNA"/>
</dbReference>
<proteinExistence type="predicted"/>
<organism evidence="1 2">
    <name type="scientific">Nitrosomonas nitrosa</name>
    <dbReference type="NCBI Taxonomy" id="52442"/>
    <lineage>
        <taxon>Bacteria</taxon>
        <taxon>Pseudomonadati</taxon>
        <taxon>Pseudomonadota</taxon>
        <taxon>Betaproteobacteria</taxon>
        <taxon>Nitrosomonadales</taxon>
        <taxon>Nitrosomonadaceae</taxon>
        <taxon>Nitrosomonas</taxon>
    </lineage>
</organism>
<name>A0A8H8Z127_9PROT</name>
<dbReference type="Proteomes" id="UP000601736">
    <property type="component" value="Unassembled WGS sequence"/>
</dbReference>
<comment type="caution">
    <text evidence="1">The sequence shown here is derived from an EMBL/GenBank/DDBJ whole genome shotgun (WGS) entry which is preliminary data.</text>
</comment>
<accession>A0A8H8Z127</accession>
<gene>
    <name evidence="1" type="ORF">NMYAN_20256</name>
</gene>
<dbReference type="AlphaFoldDB" id="A0A8H8Z127"/>
<sequence length="35" mass="4341">MTRFSKLPVRQRTEYLSKNRNYLFSKLPVRQRTLL</sequence>
<evidence type="ECO:0000313" key="1">
    <source>
        <dbReference type="EMBL" id="CAE6502752.1"/>
    </source>
</evidence>
<evidence type="ECO:0000313" key="2">
    <source>
        <dbReference type="Proteomes" id="UP000601736"/>
    </source>
</evidence>
<protein>
    <submittedName>
        <fullName evidence="1">Uncharacterized protein</fullName>
    </submittedName>
</protein>
<reference evidence="1" key="1">
    <citation type="submission" date="2021-02" db="EMBL/GenBank/DDBJ databases">
        <authorList>
            <person name="Han P."/>
        </authorList>
    </citation>
    <scope>NUCLEOTIDE SEQUENCE</scope>
    <source>
        <strain evidence="1">Nitrosomonas nitrosa 18-3D</strain>
    </source>
</reference>